<accession>A0ACB7ZTC6</accession>
<dbReference type="EMBL" id="MU268686">
    <property type="protein sequence ID" value="KAH7903934.1"/>
    <property type="molecule type" value="Genomic_DNA"/>
</dbReference>
<protein>
    <submittedName>
        <fullName evidence="1">Uncharacterized protein</fullName>
    </submittedName>
</protein>
<comment type="caution">
    <text evidence="1">The sequence shown here is derived from an EMBL/GenBank/DDBJ whole genome shotgun (WGS) entry which is preliminary data.</text>
</comment>
<keyword evidence="2" id="KW-1185">Reference proteome</keyword>
<organism evidence="1 2">
    <name type="scientific">Hygrophoropsis aurantiaca</name>
    <dbReference type="NCBI Taxonomy" id="72124"/>
    <lineage>
        <taxon>Eukaryota</taxon>
        <taxon>Fungi</taxon>
        <taxon>Dikarya</taxon>
        <taxon>Basidiomycota</taxon>
        <taxon>Agaricomycotina</taxon>
        <taxon>Agaricomycetes</taxon>
        <taxon>Agaricomycetidae</taxon>
        <taxon>Boletales</taxon>
        <taxon>Coniophorineae</taxon>
        <taxon>Hygrophoropsidaceae</taxon>
        <taxon>Hygrophoropsis</taxon>
    </lineage>
</organism>
<evidence type="ECO:0000313" key="2">
    <source>
        <dbReference type="Proteomes" id="UP000790377"/>
    </source>
</evidence>
<proteinExistence type="predicted"/>
<dbReference type="Proteomes" id="UP000790377">
    <property type="component" value="Unassembled WGS sequence"/>
</dbReference>
<gene>
    <name evidence="1" type="ORF">BJ138DRAFT_1019833</name>
</gene>
<evidence type="ECO:0000313" key="1">
    <source>
        <dbReference type="EMBL" id="KAH7903934.1"/>
    </source>
</evidence>
<sequence>MGRLSQDANDTLNHGFLTLEEQLQDLAKSVKMPVEQVINIWHKTHARNVHGINEWNVYASFFTSNAAEELARLPPGTIGPDQQITQRIRSQCFHLFREQQANYKEILETHDNLMKYSEGPQTLSQRQRGFDRIVDKITNLMDSAAAKYGFESALVMCGSVIHEDAGLGRAHTTSKAQPVRNSCHEFLYCVNQSLSTVLARMLSSN</sequence>
<reference evidence="1" key="1">
    <citation type="journal article" date="2021" name="New Phytol.">
        <title>Evolutionary innovations through gain and loss of genes in the ectomycorrhizal Boletales.</title>
        <authorList>
            <person name="Wu G."/>
            <person name="Miyauchi S."/>
            <person name="Morin E."/>
            <person name="Kuo A."/>
            <person name="Drula E."/>
            <person name="Varga T."/>
            <person name="Kohler A."/>
            <person name="Feng B."/>
            <person name="Cao Y."/>
            <person name="Lipzen A."/>
            <person name="Daum C."/>
            <person name="Hundley H."/>
            <person name="Pangilinan J."/>
            <person name="Johnson J."/>
            <person name="Barry K."/>
            <person name="LaButti K."/>
            <person name="Ng V."/>
            <person name="Ahrendt S."/>
            <person name="Min B."/>
            <person name="Choi I.G."/>
            <person name="Park H."/>
            <person name="Plett J.M."/>
            <person name="Magnuson J."/>
            <person name="Spatafora J.W."/>
            <person name="Nagy L.G."/>
            <person name="Henrissat B."/>
            <person name="Grigoriev I.V."/>
            <person name="Yang Z.L."/>
            <person name="Xu J."/>
            <person name="Martin F.M."/>
        </authorList>
    </citation>
    <scope>NUCLEOTIDE SEQUENCE</scope>
    <source>
        <strain evidence="1">ATCC 28755</strain>
    </source>
</reference>
<name>A0ACB7ZTC6_9AGAM</name>